<dbReference type="OrthoDB" id="952277at2"/>
<dbReference type="STRING" id="888743.HMPREF9141_0923"/>
<dbReference type="InterPro" id="IPR018062">
    <property type="entry name" value="HTH_AraC-typ_CS"/>
</dbReference>
<dbReference type="PROSITE" id="PS00041">
    <property type="entry name" value="HTH_ARAC_FAMILY_1"/>
    <property type="match status" value="1"/>
</dbReference>
<organism evidence="5 6">
    <name type="scientific">Prevotella multiformis DSM 16608</name>
    <dbReference type="NCBI Taxonomy" id="888743"/>
    <lineage>
        <taxon>Bacteria</taxon>
        <taxon>Pseudomonadati</taxon>
        <taxon>Bacteroidota</taxon>
        <taxon>Bacteroidia</taxon>
        <taxon>Bacteroidales</taxon>
        <taxon>Prevotellaceae</taxon>
        <taxon>Prevotella</taxon>
    </lineage>
</organism>
<dbReference type="GO" id="GO:0043565">
    <property type="term" value="F:sequence-specific DNA binding"/>
    <property type="evidence" value="ECO:0007669"/>
    <property type="project" value="InterPro"/>
</dbReference>
<dbReference type="InterPro" id="IPR009057">
    <property type="entry name" value="Homeodomain-like_sf"/>
</dbReference>
<dbReference type="EMBL" id="AEWX01000013">
    <property type="protein sequence ID" value="EGC20676.1"/>
    <property type="molecule type" value="Genomic_DNA"/>
</dbReference>
<keyword evidence="6" id="KW-1185">Reference proteome</keyword>
<dbReference type="AlphaFoldDB" id="F0F5Q7"/>
<dbReference type="SUPFAM" id="SSF46689">
    <property type="entry name" value="Homeodomain-like"/>
    <property type="match status" value="1"/>
</dbReference>
<dbReference type="HOGENOM" id="CLU_121830_0_0_10"/>
<keyword evidence="1" id="KW-0805">Transcription regulation</keyword>
<evidence type="ECO:0000259" key="4">
    <source>
        <dbReference type="PROSITE" id="PS01124"/>
    </source>
</evidence>
<evidence type="ECO:0000256" key="2">
    <source>
        <dbReference type="ARBA" id="ARBA00023125"/>
    </source>
</evidence>
<dbReference type="InterPro" id="IPR018060">
    <property type="entry name" value="HTH_AraC"/>
</dbReference>
<dbReference type="RefSeq" id="WP_007368456.1">
    <property type="nucleotide sequence ID" value="NZ_GL872283.1"/>
</dbReference>
<dbReference type="eggNOG" id="COG2207">
    <property type="taxonomic scope" value="Bacteria"/>
</dbReference>
<feature type="domain" description="HTH araC/xylS-type" evidence="4">
    <location>
        <begin position="68"/>
        <end position="176"/>
    </location>
</feature>
<keyword evidence="2" id="KW-0238">DNA-binding</keyword>
<dbReference type="PROSITE" id="PS01124">
    <property type="entry name" value="HTH_ARAC_FAMILY_2"/>
    <property type="match status" value="1"/>
</dbReference>
<dbReference type="GO" id="GO:0003700">
    <property type="term" value="F:DNA-binding transcription factor activity"/>
    <property type="evidence" value="ECO:0007669"/>
    <property type="project" value="InterPro"/>
</dbReference>
<evidence type="ECO:0000256" key="1">
    <source>
        <dbReference type="ARBA" id="ARBA00023015"/>
    </source>
</evidence>
<keyword evidence="3" id="KW-0804">Transcription</keyword>
<evidence type="ECO:0000313" key="6">
    <source>
        <dbReference type="Proteomes" id="UP000005697"/>
    </source>
</evidence>
<reference evidence="5 6" key="1">
    <citation type="submission" date="2011-01" db="EMBL/GenBank/DDBJ databases">
        <authorList>
            <person name="Muzny D."/>
            <person name="Qin X."/>
            <person name="Deng J."/>
            <person name="Jiang H."/>
            <person name="Liu Y."/>
            <person name="Qu J."/>
            <person name="Song X.-Z."/>
            <person name="Zhang L."/>
            <person name="Thornton R."/>
            <person name="Coyle M."/>
            <person name="Francisco L."/>
            <person name="Jackson L."/>
            <person name="Javaid M."/>
            <person name="Korchina V."/>
            <person name="Kovar C."/>
            <person name="Mata R."/>
            <person name="Mathew T."/>
            <person name="Ngo R."/>
            <person name="Nguyen L."/>
            <person name="Nguyen N."/>
            <person name="Okwuonu G."/>
            <person name="Ongeri F."/>
            <person name="Pham C."/>
            <person name="Simmons D."/>
            <person name="Wilczek-Boney K."/>
            <person name="Hale W."/>
            <person name="Jakkamsetti A."/>
            <person name="Pham P."/>
            <person name="Ruth R."/>
            <person name="San Lucas F."/>
            <person name="Warren J."/>
            <person name="Zhang J."/>
            <person name="Zhao Z."/>
            <person name="Zhou C."/>
            <person name="Zhu D."/>
            <person name="Lee S."/>
            <person name="Bess C."/>
            <person name="Blankenburg K."/>
            <person name="Forbes L."/>
            <person name="Fu Q."/>
            <person name="Gubbala S."/>
            <person name="Hirani K."/>
            <person name="Jayaseelan J.C."/>
            <person name="Lara F."/>
            <person name="Munidasa M."/>
            <person name="Palculict T."/>
            <person name="Patil S."/>
            <person name="Pu L.-L."/>
            <person name="Saada N."/>
            <person name="Tang L."/>
            <person name="Weissenberger G."/>
            <person name="Zhu Y."/>
            <person name="Hemphill L."/>
            <person name="Shang Y."/>
            <person name="Youmans B."/>
            <person name="Ayvaz T."/>
            <person name="Ross M."/>
            <person name="Santibanez J."/>
            <person name="Aqrawi P."/>
            <person name="Gross S."/>
            <person name="Joshi V."/>
            <person name="Fowler G."/>
            <person name="Nazareth L."/>
            <person name="Reid J."/>
            <person name="Worley K."/>
            <person name="Petrosino J."/>
            <person name="Highlander S."/>
            <person name="Gibbs R."/>
        </authorList>
    </citation>
    <scope>NUCLEOTIDE SEQUENCE [LARGE SCALE GENOMIC DNA]</scope>
    <source>
        <strain evidence="5 6">DSM 16608</strain>
    </source>
</reference>
<name>F0F5Q7_9BACT</name>
<evidence type="ECO:0000313" key="5">
    <source>
        <dbReference type="EMBL" id="EGC20676.1"/>
    </source>
</evidence>
<proteinExistence type="predicted"/>
<gene>
    <name evidence="5" type="ORF">HMPREF9141_0923</name>
</gene>
<sequence>MSKLYIKNMVCDRCRMAVGQTLEQLGLHPLRIDLGEAVVEEEPSPDQLAALGDKLERLGFRLLDDRRQQTVDLIKSALIRRVLNPGVHPAAAFSDYLVQELHQDYSALSKLFSEMEGKSIERYYIGLRIERVKELISYGELTLTQIALRMNYSSVAYLSSQFKSVTGMTPSQYKAEEGRRRTALDKL</sequence>
<dbReference type="Proteomes" id="UP000005697">
    <property type="component" value="Unassembled WGS sequence"/>
</dbReference>
<protein>
    <submittedName>
        <fullName evidence="5">Transcriptional regulator, AraC family</fullName>
    </submittedName>
</protein>
<comment type="caution">
    <text evidence="5">The sequence shown here is derived from an EMBL/GenBank/DDBJ whole genome shotgun (WGS) entry which is preliminary data.</text>
</comment>
<dbReference type="Gene3D" id="3.30.70.100">
    <property type="match status" value="1"/>
</dbReference>
<accession>F0F5Q7</accession>
<evidence type="ECO:0000256" key="3">
    <source>
        <dbReference type="ARBA" id="ARBA00023163"/>
    </source>
</evidence>
<dbReference type="PANTHER" id="PTHR43280">
    <property type="entry name" value="ARAC-FAMILY TRANSCRIPTIONAL REGULATOR"/>
    <property type="match status" value="1"/>
</dbReference>
<dbReference type="SMART" id="SM00342">
    <property type="entry name" value="HTH_ARAC"/>
    <property type="match status" value="1"/>
</dbReference>
<dbReference type="Pfam" id="PF12833">
    <property type="entry name" value="HTH_18"/>
    <property type="match status" value="1"/>
</dbReference>
<dbReference type="PANTHER" id="PTHR43280:SF28">
    <property type="entry name" value="HTH-TYPE TRANSCRIPTIONAL ACTIVATOR RHAS"/>
    <property type="match status" value="1"/>
</dbReference>
<dbReference type="Gene3D" id="1.10.10.60">
    <property type="entry name" value="Homeodomain-like"/>
    <property type="match status" value="1"/>
</dbReference>